<accession>A0AB38DSS8</accession>
<dbReference type="KEGG" id="nzo:SAMEA4504057_1952"/>
<dbReference type="EMBL" id="MTBM01000002">
    <property type="protein sequence ID" value="OSI11267.1"/>
    <property type="molecule type" value="Genomic_DNA"/>
</dbReference>
<sequence>MNYIYRFDDIQTIIRRKISASKWTPGRYPHKGYHQLSNKLKPNQQIFSLSFWKSENHMKENEKNHNTERNGEIKNLKLYIRVNENSNFFKKYTRINDDGFTDEILGSTA</sequence>
<evidence type="ECO:0000313" key="3">
    <source>
        <dbReference type="Proteomes" id="UP000193466"/>
    </source>
</evidence>
<dbReference type="Proteomes" id="UP000193466">
    <property type="component" value="Unassembled WGS sequence"/>
</dbReference>
<gene>
    <name evidence="1" type="ORF">BWD10_02445</name>
    <name evidence="2" type="ORF">SAMEA4504057_01952</name>
</gene>
<evidence type="ECO:0008006" key="5">
    <source>
        <dbReference type="Google" id="ProtNLM"/>
    </source>
</evidence>
<dbReference type="AlphaFoldDB" id="A0AB38DSS8"/>
<dbReference type="EMBL" id="LT906434">
    <property type="protein sequence ID" value="SNU80428.1"/>
    <property type="molecule type" value="Genomic_DNA"/>
</dbReference>
<reference evidence="2 4" key="2">
    <citation type="submission" date="2017-06" db="EMBL/GenBank/DDBJ databases">
        <authorList>
            <consortium name="Pathogen Informatics"/>
        </authorList>
    </citation>
    <scope>NUCLEOTIDE SEQUENCE [LARGE SCALE GENOMIC DNA]</scope>
    <source>
        <strain evidence="2 4">NCTC12230</strain>
    </source>
</reference>
<evidence type="ECO:0000313" key="4">
    <source>
        <dbReference type="Proteomes" id="UP000215033"/>
    </source>
</evidence>
<keyword evidence="3" id="KW-1185">Reference proteome</keyword>
<evidence type="ECO:0000313" key="1">
    <source>
        <dbReference type="EMBL" id="OSI11267.1"/>
    </source>
</evidence>
<evidence type="ECO:0000313" key="2">
    <source>
        <dbReference type="EMBL" id="SNU80428.1"/>
    </source>
</evidence>
<dbReference type="RefSeq" id="WP_085362863.1">
    <property type="nucleotide sequence ID" value="NZ_LT906434.1"/>
</dbReference>
<organism evidence="2 4">
    <name type="scientific">Neisseria zoodegmatis</name>
    <dbReference type="NCBI Taxonomy" id="326523"/>
    <lineage>
        <taxon>Bacteria</taxon>
        <taxon>Pseudomonadati</taxon>
        <taxon>Pseudomonadota</taxon>
        <taxon>Betaproteobacteria</taxon>
        <taxon>Neisseriales</taxon>
        <taxon>Neisseriaceae</taxon>
        <taxon>Neisseria</taxon>
    </lineage>
</organism>
<dbReference type="Proteomes" id="UP000215033">
    <property type="component" value="Chromosome 1"/>
</dbReference>
<proteinExistence type="predicted"/>
<name>A0AB38DSS8_9NEIS</name>
<reference evidence="1 3" key="1">
    <citation type="submission" date="2017-01" db="EMBL/GenBank/DDBJ databases">
        <authorList>
            <person name="Wolfgang W.J."/>
            <person name="Cole J."/>
            <person name="Wroblewski D."/>
            <person name="Mcginnis J."/>
            <person name="Musser K.A."/>
        </authorList>
    </citation>
    <scope>NUCLEOTIDE SEQUENCE [LARGE SCALE GENOMIC DNA]</scope>
    <source>
        <strain evidence="1 3">DSM 21643</strain>
    </source>
</reference>
<protein>
    <recommendedName>
        <fullName evidence="5">DUF3291 domain-containing protein</fullName>
    </recommendedName>
</protein>